<dbReference type="OrthoDB" id="285029at2"/>
<dbReference type="AlphaFoldDB" id="A0A1G8KR27"/>
<proteinExistence type="predicted"/>
<dbReference type="Pfam" id="PF07883">
    <property type="entry name" value="Cupin_2"/>
    <property type="match status" value="1"/>
</dbReference>
<evidence type="ECO:0000259" key="3">
    <source>
        <dbReference type="Pfam" id="PF07883"/>
    </source>
</evidence>
<organism evidence="4 5">
    <name type="scientific">Pseudomonas abietaniphila</name>
    <dbReference type="NCBI Taxonomy" id="89065"/>
    <lineage>
        <taxon>Bacteria</taxon>
        <taxon>Pseudomonadati</taxon>
        <taxon>Pseudomonadota</taxon>
        <taxon>Gammaproteobacteria</taxon>
        <taxon>Pseudomonadales</taxon>
        <taxon>Pseudomonadaceae</taxon>
        <taxon>Pseudomonas</taxon>
    </lineage>
</organism>
<evidence type="ECO:0000313" key="5">
    <source>
        <dbReference type="Proteomes" id="UP000182894"/>
    </source>
</evidence>
<keyword evidence="2" id="KW-0560">Oxidoreductase</keyword>
<dbReference type="GO" id="GO:0051213">
    <property type="term" value="F:dioxygenase activity"/>
    <property type="evidence" value="ECO:0007669"/>
    <property type="project" value="UniProtKB-KW"/>
</dbReference>
<keyword evidence="1 4" id="KW-0223">Dioxygenase</keyword>
<accession>A0A1G8KR27</accession>
<dbReference type="InterPro" id="IPR013096">
    <property type="entry name" value="Cupin_2"/>
</dbReference>
<sequence length="148" mass="16651">MTHHRFLSSPIPSSLESLDRHERLLHESVRESGRLKLNASRINSRKPEVHPVSLPARTMNMSVGILRPLQGSDLQRHNYETLMYITSGSGFSLIGETHVAWTAGDAIYIPVWQWHKHVNTSETAEATYLACENTPLLQTLGIALREQG</sequence>
<evidence type="ECO:0000256" key="2">
    <source>
        <dbReference type="ARBA" id="ARBA00023002"/>
    </source>
</evidence>
<reference evidence="5" key="1">
    <citation type="submission" date="2016-10" db="EMBL/GenBank/DDBJ databases">
        <authorList>
            <person name="Varghese N."/>
            <person name="Submissions S."/>
        </authorList>
    </citation>
    <scope>NUCLEOTIDE SEQUENCE [LARGE SCALE GENOMIC DNA]</scope>
    <source>
        <strain evidence="5">ATCC 700689</strain>
    </source>
</reference>
<keyword evidence="5" id="KW-1185">Reference proteome</keyword>
<feature type="domain" description="Cupin type-2" evidence="3">
    <location>
        <begin position="71"/>
        <end position="129"/>
    </location>
</feature>
<dbReference type="RefSeq" id="WP_074756119.1">
    <property type="nucleotide sequence ID" value="NZ_FNCO01000013.1"/>
</dbReference>
<dbReference type="Gene3D" id="2.60.120.10">
    <property type="entry name" value="Jelly Rolls"/>
    <property type="match status" value="1"/>
</dbReference>
<dbReference type="STRING" id="89065.SAMN05216605_113182"/>
<evidence type="ECO:0000256" key="1">
    <source>
        <dbReference type="ARBA" id="ARBA00022964"/>
    </source>
</evidence>
<dbReference type="Proteomes" id="UP000182894">
    <property type="component" value="Unassembled WGS sequence"/>
</dbReference>
<dbReference type="PANTHER" id="PTHR41517:SF1">
    <property type="entry name" value="CUPIN"/>
    <property type="match status" value="1"/>
</dbReference>
<evidence type="ECO:0000313" key="4">
    <source>
        <dbReference type="EMBL" id="SDI45888.1"/>
    </source>
</evidence>
<protein>
    <submittedName>
        <fullName evidence="4">Gentisate 1,2-dioxygenase</fullName>
    </submittedName>
</protein>
<name>A0A1G8KR27_9PSED</name>
<dbReference type="InterPro" id="IPR047183">
    <property type="entry name" value="GDO-like"/>
</dbReference>
<dbReference type="SUPFAM" id="SSF51182">
    <property type="entry name" value="RmlC-like cupins"/>
    <property type="match status" value="1"/>
</dbReference>
<gene>
    <name evidence="4" type="ORF">SAMN05216605_113182</name>
</gene>
<dbReference type="EMBL" id="FNCO01000013">
    <property type="protein sequence ID" value="SDI45888.1"/>
    <property type="molecule type" value="Genomic_DNA"/>
</dbReference>
<dbReference type="InterPro" id="IPR011051">
    <property type="entry name" value="RmlC_Cupin_sf"/>
</dbReference>
<dbReference type="InterPro" id="IPR014710">
    <property type="entry name" value="RmlC-like_jellyroll"/>
</dbReference>
<dbReference type="PANTHER" id="PTHR41517">
    <property type="entry name" value="1,2-DIOXYGENASE PROTEIN-RELATED"/>
    <property type="match status" value="1"/>
</dbReference>